<dbReference type="Proteomes" id="UP001552299">
    <property type="component" value="Unassembled WGS sequence"/>
</dbReference>
<accession>A0ABD0VGG4</accession>
<organism evidence="1 2">
    <name type="scientific">Dendrobium thyrsiflorum</name>
    <name type="common">Pinecone-like raceme dendrobium</name>
    <name type="synonym">Orchid</name>
    <dbReference type="NCBI Taxonomy" id="117978"/>
    <lineage>
        <taxon>Eukaryota</taxon>
        <taxon>Viridiplantae</taxon>
        <taxon>Streptophyta</taxon>
        <taxon>Embryophyta</taxon>
        <taxon>Tracheophyta</taxon>
        <taxon>Spermatophyta</taxon>
        <taxon>Magnoliopsida</taxon>
        <taxon>Liliopsida</taxon>
        <taxon>Asparagales</taxon>
        <taxon>Orchidaceae</taxon>
        <taxon>Epidendroideae</taxon>
        <taxon>Malaxideae</taxon>
        <taxon>Dendrobiinae</taxon>
        <taxon>Dendrobium</taxon>
    </lineage>
</organism>
<keyword evidence="2" id="KW-1185">Reference proteome</keyword>
<dbReference type="AlphaFoldDB" id="A0ABD0VGG4"/>
<reference evidence="1 2" key="1">
    <citation type="journal article" date="2024" name="Plant Biotechnol. J.">
        <title>Dendrobium thyrsiflorum genome and its molecular insights into genes involved in important horticultural traits.</title>
        <authorList>
            <person name="Chen B."/>
            <person name="Wang J.Y."/>
            <person name="Zheng P.J."/>
            <person name="Li K.L."/>
            <person name="Liang Y.M."/>
            <person name="Chen X.F."/>
            <person name="Zhang C."/>
            <person name="Zhao X."/>
            <person name="He X."/>
            <person name="Zhang G.Q."/>
            <person name="Liu Z.J."/>
            <person name="Xu Q."/>
        </authorList>
    </citation>
    <scope>NUCLEOTIDE SEQUENCE [LARGE SCALE GENOMIC DNA]</scope>
    <source>
        <strain evidence="1">GZMU011</strain>
    </source>
</reference>
<dbReference type="EMBL" id="JANQDX010000005">
    <property type="protein sequence ID" value="KAL0923810.1"/>
    <property type="molecule type" value="Genomic_DNA"/>
</dbReference>
<gene>
    <name evidence="1" type="ORF">M5K25_004588</name>
</gene>
<proteinExistence type="predicted"/>
<evidence type="ECO:0000313" key="2">
    <source>
        <dbReference type="Proteomes" id="UP001552299"/>
    </source>
</evidence>
<comment type="caution">
    <text evidence="1">The sequence shown here is derived from an EMBL/GenBank/DDBJ whole genome shotgun (WGS) entry which is preliminary data.</text>
</comment>
<name>A0ABD0VGG4_DENTH</name>
<evidence type="ECO:0000313" key="1">
    <source>
        <dbReference type="EMBL" id="KAL0923810.1"/>
    </source>
</evidence>
<protein>
    <submittedName>
        <fullName evidence="1">Uncharacterized protein</fullName>
    </submittedName>
</protein>
<sequence>MAVDKDPFVRWFHKKMQTCVNKEEEDARMDFTLRRWVHKKTKTKAPPASPARLNEVSWDLASSLLITIAADLASSPEVGSSINIIEGFATSSTAIVNLLRCSVDNPVIPGNPTNTSFNVFISTSSITSSMNIYIQNLM</sequence>